<dbReference type="InterPro" id="IPR036890">
    <property type="entry name" value="HATPase_C_sf"/>
</dbReference>
<gene>
    <name evidence="3" type="ORF">J2I48_13150</name>
</gene>
<proteinExistence type="predicted"/>
<keyword evidence="3" id="KW-0418">Kinase</keyword>
<feature type="transmembrane region" description="Helical" evidence="1">
    <location>
        <begin position="138"/>
        <end position="161"/>
    </location>
</feature>
<sequence length="369" mass="42335">MTGNQFFEYIKQRYERYPLAFHLPGWALYVVLPYQILPLTQVFSPHEITVLFGIKALNEALIIAFFYLNYHILTPDALRRGQLARLPLAGLGMSALLTATNALYYHYVIVADLPRFSAKLTQAGLTVPGQKEWLGTPIPLIITSLISLLLLTSVSTGFAMYRERTEREARHQQMVIEKKEAELSALKLQISPHFLFNTLNNMRWLARQKSDQTEEAIMRLSDMLRYMIYQADRGPVALAKETDYLTDYVTLQQLRLAPHNQLVFETDLDDDRVLIEPLLLIPFVENAVKYGLHHEHESAVVIRLRLKQGTLRFSTRNHLYVSKPTDDSGIGVQNVKRRLALHYPDRHTLAVGPHGGEFCVDLQIDLIER</sequence>
<keyword evidence="1" id="KW-0812">Transmembrane</keyword>
<dbReference type="PANTHER" id="PTHR34220">
    <property type="entry name" value="SENSOR HISTIDINE KINASE YPDA"/>
    <property type="match status" value="1"/>
</dbReference>
<keyword evidence="4" id="KW-1185">Reference proteome</keyword>
<keyword evidence="1" id="KW-1133">Transmembrane helix</keyword>
<dbReference type="Proteomes" id="UP000664795">
    <property type="component" value="Unassembled WGS sequence"/>
</dbReference>
<dbReference type="SUPFAM" id="SSF55874">
    <property type="entry name" value="ATPase domain of HSP90 chaperone/DNA topoisomerase II/histidine kinase"/>
    <property type="match status" value="1"/>
</dbReference>
<feature type="transmembrane region" description="Helical" evidence="1">
    <location>
        <begin position="19"/>
        <end position="36"/>
    </location>
</feature>
<protein>
    <submittedName>
        <fullName evidence="3">Histidine kinase</fullName>
    </submittedName>
</protein>
<dbReference type="RefSeq" id="WP_207335918.1">
    <property type="nucleotide sequence ID" value="NZ_JAFMYU010000009.1"/>
</dbReference>
<evidence type="ECO:0000256" key="1">
    <source>
        <dbReference type="SAM" id="Phobius"/>
    </source>
</evidence>
<dbReference type="GO" id="GO:0016020">
    <property type="term" value="C:membrane"/>
    <property type="evidence" value="ECO:0007669"/>
    <property type="project" value="InterPro"/>
</dbReference>
<dbReference type="InterPro" id="IPR010559">
    <property type="entry name" value="Sig_transdc_His_kin_internal"/>
</dbReference>
<reference evidence="3 4" key="1">
    <citation type="submission" date="2021-03" db="EMBL/GenBank/DDBJ databases">
        <title>Fibrella sp. HMF5036 genome sequencing and assembly.</title>
        <authorList>
            <person name="Kang H."/>
            <person name="Kim H."/>
            <person name="Bae S."/>
            <person name="Joh K."/>
        </authorList>
    </citation>
    <scope>NUCLEOTIDE SEQUENCE [LARGE SCALE GENOMIC DNA]</scope>
    <source>
        <strain evidence="3 4">HMF5036</strain>
    </source>
</reference>
<keyword evidence="3" id="KW-0808">Transferase</keyword>
<evidence type="ECO:0000313" key="4">
    <source>
        <dbReference type="Proteomes" id="UP000664795"/>
    </source>
</evidence>
<dbReference type="InterPro" id="IPR050640">
    <property type="entry name" value="Bact_2-comp_sensor_kinase"/>
</dbReference>
<dbReference type="PANTHER" id="PTHR34220:SF7">
    <property type="entry name" value="SENSOR HISTIDINE KINASE YPDA"/>
    <property type="match status" value="1"/>
</dbReference>
<name>A0A939G7S5_9BACT</name>
<dbReference type="Pfam" id="PF06580">
    <property type="entry name" value="His_kinase"/>
    <property type="match status" value="1"/>
</dbReference>
<keyword evidence="1" id="KW-0472">Membrane</keyword>
<evidence type="ECO:0000313" key="3">
    <source>
        <dbReference type="EMBL" id="MBO0931950.1"/>
    </source>
</evidence>
<evidence type="ECO:0000259" key="2">
    <source>
        <dbReference type="Pfam" id="PF06580"/>
    </source>
</evidence>
<feature type="transmembrane region" description="Helical" evidence="1">
    <location>
        <begin position="88"/>
        <end position="107"/>
    </location>
</feature>
<organism evidence="3 4">
    <name type="scientific">Fibrella aquatilis</name>
    <dbReference type="NCBI Taxonomy" id="2817059"/>
    <lineage>
        <taxon>Bacteria</taxon>
        <taxon>Pseudomonadati</taxon>
        <taxon>Bacteroidota</taxon>
        <taxon>Cytophagia</taxon>
        <taxon>Cytophagales</taxon>
        <taxon>Spirosomataceae</taxon>
        <taxon>Fibrella</taxon>
    </lineage>
</organism>
<dbReference type="EMBL" id="JAFMYU010000009">
    <property type="protein sequence ID" value="MBO0931950.1"/>
    <property type="molecule type" value="Genomic_DNA"/>
</dbReference>
<comment type="caution">
    <text evidence="3">The sequence shown here is derived from an EMBL/GenBank/DDBJ whole genome shotgun (WGS) entry which is preliminary data.</text>
</comment>
<accession>A0A939G7S5</accession>
<feature type="transmembrane region" description="Helical" evidence="1">
    <location>
        <begin position="48"/>
        <end position="68"/>
    </location>
</feature>
<dbReference type="GO" id="GO:0000155">
    <property type="term" value="F:phosphorelay sensor kinase activity"/>
    <property type="evidence" value="ECO:0007669"/>
    <property type="project" value="InterPro"/>
</dbReference>
<feature type="domain" description="Signal transduction histidine kinase internal region" evidence="2">
    <location>
        <begin position="181"/>
        <end position="256"/>
    </location>
</feature>
<dbReference type="Gene3D" id="3.30.565.10">
    <property type="entry name" value="Histidine kinase-like ATPase, C-terminal domain"/>
    <property type="match status" value="1"/>
</dbReference>
<dbReference type="AlphaFoldDB" id="A0A939G7S5"/>